<dbReference type="GO" id="GO:0010073">
    <property type="term" value="P:meristem maintenance"/>
    <property type="evidence" value="ECO:0007669"/>
    <property type="project" value="InterPro"/>
</dbReference>
<evidence type="ECO:0000259" key="1">
    <source>
        <dbReference type="Pfam" id="PF10536"/>
    </source>
</evidence>
<protein>
    <recommendedName>
        <fullName evidence="1">Aminotransferase-like plant mobile domain-containing protein</fullName>
    </recommendedName>
</protein>
<dbReference type="AlphaFoldDB" id="A0A3Q7FH21"/>
<reference evidence="2" key="2">
    <citation type="submission" date="2019-01" db="UniProtKB">
        <authorList>
            <consortium name="EnsemblPlants"/>
        </authorList>
    </citation>
    <scope>IDENTIFICATION</scope>
    <source>
        <strain evidence="2">cv. Heinz 1706</strain>
    </source>
</reference>
<dbReference type="InterPro" id="IPR044824">
    <property type="entry name" value="MAIN-like"/>
</dbReference>
<dbReference type="InParanoid" id="A0A3Q7FH21"/>
<proteinExistence type="predicted"/>
<dbReference type="Gramene" id="Solyc03g046205.1.1">
    <property type="protein sequence ID" value="Solyc03g046205.1.1"/>
    <property type="gene ID" value="Solyc03g046205.1"/>
</dbReference>
<sequence length="186" mass="20995">MIKLSGLYGVFKSNIPSIDRSLITSLVETWRPETHTFYFRTGFIPHPQATVEASKSTPLNGHMLEQLQLPDLETQDTINQMTRCYMFWMIVCMMMGDTYGNYLKLTYLPMLEDINIVSSYSWGSAAVACLDALDSMTKDKVLTNVIKCVGIKCVQGQMESILNLQESEARDWILKKMDSKIGVSGS</sequence>
<reference evidence="2" key="1">
    <citation type="journal article" date="2012" name="Nature">
        <title>The tomato genome sequence provides insights into fleshy fruit evolution.</title>
        <authorList>
            <consortium name="Tomato Genome Consortium"/>
        </authorList>
    </citation>
    <scope>NUCLEOTIDE SEQUENCE [LARGE SCALE GENOMIC DNA]</scope>
    <source>
        <strain evidence="2">cv. Heinz 1706</strain>
    </source>
</reference>
<keyword evidence="3" id="KW-1185">Reference proteome</keyword>
<dbReference type="PANTHER" id="PTHR46033">
    <property type="entry name" value="PROTEIN MAIN-LIKE 2"/>
    <property type="match status" value="1"/>
</dbReference>
<evidence type="ECO:0000313" key="3">
    <source>
        <dbReference type="Proteomes" id="UP000004994"/>
    </source>
</evidence>
<dbReference type="InterPro" id="IPR019557">
    <property type="entry name" value="AminoTfrase-like_pln_mobile"/>
</dbReference>
<evidence type="ECO:0000313" key="2">
    <source>
        <dbReference type="EnsemblPlants" id="Solyc03g046205.1.1"/>
    </source>
</evidence>
<organism evidence="2">
    <name type="scientific">Solanum lycopersicum</name>
    <name type="common">Tomato</name>
    <name type="synonym">Lycopersicon esculentum</name>
    <dbReference type="NCBI Taxonomy" id="4081"/>
    <lineage>
        <taxon>Eukaryota</taxon>
        <taxon>Viridiplantae</taxon>
        <taxon>Streptophyta</taxon>
        <taxon>Embryophyta</taxon>
        <taxon>Tracheophyta</taxon>
        <taxon>Spermatophyta</taxon>
        <taxon>Magnoliopsida</taxon>
        <taxon>eudicotyledons</taxon>
        <taxon>Gunneridae</taxon>
        <taxon>Pentapetalae</taxon>
        <taxon>asterids</taxon>
        <taxon>lamiids</taxon>
        <taxon>Solanales</taxon>
        <taxon>Solanaceae</taxon>
        <taxon>Solanoideae</taxon>
        <taxon>Solaneae</taxon>
        <taxon>Solanum</taxon>
        <taxon>Solanum subgen. Lycopersicon</taxon>
    </lineage>
</organism>
<dbReference type="Pfam" id="PF10536">
    <property type="entry name" value="PMD"/>
    <property type="match status" value="1"/>
</dbReference>
<dbReference type="EnsemblPlants" id="Solyc03g046205.1.1">
    <property type="protein sequence ID" value="Solyc03g046205.1.1"/>
    <property type="gene ID" value="Solyc03g046205.1"/>
</dbReference>
<dbReference type="Proteomes" id="UP000004994">
    <property type="component" value="Chromosome 3"/>
</dbReference>
<dbReference type="PANTHER" id="PTHR46033:SF60">
    <property type="entry name" value="AMINOTRANSFERASE-LIKE PLANT MOBILE DOMAIN-CONTAINING PROTEIN"/>
    <property type="match status" value="1"/>
</dbReference>
<feature type="domain" description="Aminotransferase-like plant mobile" evidence="1">
    <location>
        <begin position="68"/>
        <end position="131"/>
    </location>
</feature>
<name>A0A3Q7FH21_SOLLC</name>
<accession>A0A3Q7FH21</accession>
<dbReference type="PaxDb" id="4081-Solyc03g046230.1.1"/>